<reference evidence="1 2" key="1">
    <citation type="submission" date="2024-11" db="EMBL/GenBank/DDBJ databases">
        <title>A near-complete genome assembly of Cinchona calisaya.</title>
        <authorList>
            <person name="Lian D.C."/>
            <person name="Zhao X.W."/>
            <person name="Wei L."/>
        </authorList>
    </citation>
    <scope>NUCLEOTIDE SEQUENCE [LARGE SCALE GENOMIC DNA]</scope>
    <source>
        <tissue evidence="1">Nenye</tissue>
    </source>
</reference>
<proteinExistence type="predicted"/>
<comment type="caution">
    <text evidence="1">The sequence shown here is derived from an EMBL/GenBank/DDBJ whole genome shotgun (WGS) entry which is preliminary data.</text>
</comment>
<organism evidence="1 2">
    <name type="scientific">Cinchona calisaya</name>
    <dbReference type="NCBI Taxonomy" id="153742"/>
    <lineage>
        <taxon>Eukaryota</taxon>
        <taxon>Viridiplantae</taxon>
        <taxon>Streptophyta</taxon>
        <taxon>Embryophyta</taxon>
        <taxon>Tracheophyta</taxon>
        <taxon>Spermatophyta</taxon>
        <taxon>Magnoliopsida</taxon>
        <taxon>eudicotyledons</taxon>
        <taxon>Gunneridae</taxon>
        <taxon>Pentapetalae</taxon>
        <taxon>asterids</taxon>
        <taxon>lamiids</taxon>
        <taxon>Gentianales</taxon>
        <taxon>Rubiaceae</taxon>
        <taxon>Cinchonoideae</taxon>
        <taxon>Cinchoneae</taxon>
        <taxon>Cinchona</taxon>
    </lineage>
</organism>
<accession>A0ABD2XTS6</accession>
<dbReference type="EMBL" id="JBJUIK010000017">
    <property type="protein sequence ID" value="KAL3498478.1"/>
    <property type="molecule type" value="Genomic_DNA"/>
</dbReference>
<feature type="non-terminal residue" evidence="1">
    <location>
        <position position="1"/>
    </location>
</feature>
<evidence type="ECO:0000313" key="2">
    <source>
        <dbReference type="Proteomes" id="UP001630127"/>
    </source>
</evidence>
<dbReference type="Proteomes" id="UP001630127">
    <property type="component" value="Unassembled WGS sequence"/>
</dbReference>
<evidence type="ECO:0000313" key="1">
    <source>
        <dbReference type="EMBL" id="KAL3498478.1"/>
    </source>
</evidence>
<protein>
    <submittedName>
        <fullName evidence="1">Uncharacterized protein</fullName>
    </submittedName>
</protein>
<sequence>SNLINNFSTVIHGESLHSFSPCGQCQRTYKRCCIYHKALLHLEYSGTLLQTLQKAGHHSDQ</sequence>
<dbReference type="AlphaFoldDB" id="A0ABD2XTS6"/>
<gene>
    <name evidence="1" type="ORF">ACH5RR_041210</name>
</gene>
<keyword evidence="2" id="KW-1185">Reference proteome</keyword>
<name>A0ABD2XTS6_9GENT</name>